<name>A0A4U8UWG0_STECR</name>
<dbReference type="EMBL" id="AZBU02000001">
    <property type="protein sequence ID" value="TMS37782.1"/>
    <property type="molecule type" value="Genomic_DNA"/>
</dbReference>
<proteinExistence type="predicted"/>
<reference evidence="2 3" key="2">
    <citation type="journal article" date="2019" name="G3 (Bethesda)">
        <title>Hybrid Assembly of the Genome of the Entomopathogenic Nematode Steinernema carpocapsae Identifies the X-Chromosome.</title>
        <authorList>
            <person name="Serra L."/>
            <person name="Macchietto M."/>
            <person name="Macias-Munoz A."/>
            <person name="McGill C.J."/>
            <person name="Rodriguez I.M."/>
            <person name="Rodriguez B."/>
            <person name="Murad R."/>
            <person name="Mortazavi A."/>
        </authorList>
    </citation>
    <scope>NUCLEOTIDE SEQUENCE [LARGE SCALE GENOMIC DNA]</scope>
    <source>
        <strain evidence="2 3">ALL</strain>
    </source>
</reference>
<evidence type="ECO:0000313" key="2">
    <source>
        <dbReference type="EMBL" id="TMS37782.1"/>
    </source>
</evidence>
<reference evidence="2 3" key="1">
    <citation type="journal article" date="2015" name="Genome Biol.">
        <title>Comparative genomics of Steinernema reveals deeply conserved gene regulatory networks.</title>
        <authorList>
            <person name="Dillman A.R."/>
            <person name="Macchietto M."/>
            <person name="Porter C.F."/>
            <person name="Rogers A."/>
            <person name="Williams B."/>
            <person name="Antoshechkin I."/>
            <person name="Lee M.M."/>
            <person name="Goodwin Z."/>
            <person name="Lu X."/>
            <person name="Lewis E.E."/>
            <person name="Goodrich-Blair H."/>
            <person name="Stock S.P."/>
            <person name="Adams B.J."/>
            <person name="Sternberg P.W."/>
            <person name="Mortazavi A."/>
        </authorList>
    </citation>
    <scope>NUCLEOTIDE SEQUENCE [LARGE SCALE GENOMIC DNA]</scope>
    <source>
        <strain evidence="2 3">ALL</strain>
    </source>
</reference>
<comment type="caution">
    <text evidence="2">The sequence shown here is derived from an EMBL/GenBank/DDBJ whole genome shotgun (WGS) entry which is preliminary data.</text>
</comment>
<evidence type="ECO:0000313" key="3">
    <source>
        <dbReference type="Proteomes" id="UP000298663"/>
    </source>
</evidence>
<gene>
    <name evidence="2" type="ORF">L596_004644</name>
</gene>
<dbReference type="Proteomes" id="UP000298663">
    <property type="component" value="Unassembled WGS sequence"/>
</dbReference>
<dbReference type="AlphaFoldDB" id="A0A4U8UWG0"/>
<protein>
    <submittedName>
        <fullName evidence="2">Uncharacterized protein</fullName>
    </submittedName>
</protein>
<keyword evidence="3" id="KW-1185">Reference proteome</keyword>
<feature type="region of interest" description="Disordered" evidence="1">
    <location>
        <begin position="1"/>
        <end position="31"/>
    </location>
</feature>
<sequence length="113" mass="12787">MFSRQSDNMRSKKSLANSRNSKKAQETRQEIAEAEKRKLKCDFEGLQDAFAKLEEKHIESQKEYIHLKKENTMLVEDNAKLKKENDVEETGAAGAGGLLQLSLVELLVLSSSF</sequence>
<evidence type="ECO:0000256" key="1">
    <source>
        <dbReference type="SAM" id="MobiDB-lite"/>
    </source>
</evidence>
<organism evidence="2 3">
    <name type="scientific">Steinernema carpocapsae</name>
    <name type="common">Entomopathogenic nematode</name>
    <dbReference type="NCBI Taxonomy" id="34508"/>
    <lineage>
        <taxon>Eukaryota</taxon>
        <taxon>Metazoa</taxon>
        <taxon>Ecdysozoa</taxon>
        <taxon>Nematoda</taxon>
        <taxon>Chromadorea</taxon>
        <taxon>Rhabditida</taxon>
        <taxon>Tylenchina</taxon>
        <taxon>Panagrolaimomorpha</taxon>
        <taxon>Strongyloidoidea</taxon>
        <taxon>Steinernematidae</taxon>
        <taxon>Steinernema</taxon>
    </lineage>
</organism>
<accession>A0A4U8UWG0</accession>
<feature type="compositionally biased region" description="Polar residues" evidence="1">
    <location>
        <begin position="1"/>
        <end position="19"/>
    </location>
</feature>